<dbReference type="EMBL" id="BGZK01000444">
    <property type="protein sequence ID" value="GBP43923.1"/>
    <property type="molecule type" value="Genomic_DNA"/>
</dbReference>
<reference evidence="1 2" key="1">
    <citation type="journal article" date="2019" name="Commun. Biol.">
        <title>The bagworm genome reveals a unique fibroin gene that provides high tensile strength.</title>
        <authorList>
            <person name="Kono N."/>
            <person name="Nakamura H."/>
            <person name="Ohtoshi R."/>
            <person name="Tomita M."/>
            <person name="Numata K."/>
            <person name="Arakawa K."/>
        </authorList>
    </citation>
    <scope>NUCLEOTIDE SEQUENCE [LARGE SCALE GENOMIC DNA]</scope>
</reference>
<accession>A0A4C1VYP6</accession>
<dbReference type="AlphaFoldDB" id="A0A4C1VYP6"/>
<keyword evidence="1" id="KW-0808">Transferase</keyword>
<organism evidence="1 2">
    <name type="scientific">Eumeta variegata</name>
    <name type="common">Bagworm moth</name>
    <name type="synonym">Eumeta japonica</name>
    <dbReference type="NCBI Taxonomy" id="151549"/>
    <lineage>
        <taxon>Eukaryota</taxon>
        <taxon>Metazoa</taxon>
        <taxon>Ecdysozoa</taxon>
        <taxon>Arthropoda</taxon>
        <taxon>Hexapoda</taxon>
        <taxon>Insecta</taxon>
        <taxon>Pterygota</taxon>
        <taxon>Neoptera</taxon>
        <taxon>Endopterygota</taxon>
        <taxon>Lepidoptera</taxon>
        <taxon>Glossata</taxon>
        <taxon>Ditrysia</taxon>
        <taxon>Tineoidea</taxon>
        <taxon>Psychidae</taxon>
        <taxon>Oiketicinae</taxon>
        <taxon>Eumeta</taxon>
    </lineage>
</organism>
<proteinExistence type="predicted"/>
<dbReference type="OrthoDB" id="10050074at2759"/>
<evidence type="ECO:0000313" key="1">
    <source>
        <dbReference type="EMBL" id="GBP43923.1"/>
    </source>
</evidence>
<gene>
    <name evidence="1" type="ORF">EVAR_41780_1</name>
</gene>
<dbReference type="Proteomes" id="UP000299102">
    <property type="component" value="Unassembled WGS sequence"/>
</dbReference>
<evidence type="ECO:0000313" key="2">
    <source>
        <dbReference type="Proteomes" id="UP000299102"/>
    </source>
</evidence>
<dbReference type="STRING" id="151549.A0A4C1VYP6"/>
<sequence length="112" mass="12655">MIYASLVFAHTGSSTLKKLQDLQKKFCRAATNAHWCVRNSVLHRNLDLPTITKYMKDASERFFFITEFHPNTLLSLAASSEPHPHITSSVGYGILLLIRLTTSQSRSKCSEK</sequence>
<protein>
    <submittedName>
        <fullName evidence="1">Probable RNA-directed DNA polymerase from transposon X-element</fullName>
    </submittedName>
</protein>
<keyword evidence="2" id="KW-1185">Reference proteome</keyword>
<keyword evidence="1" id="KW-0548">Nucleotidyltransferase</keyword>
<comment type="caution">
    <text evidence="1">The sequence shown here is derived from an EMBL/GenBank/DDBJ whole genome shotgun (WGS) entry which is preliminary data.</text>
</comment>
<name>A0A4C1VYP6_EUMVA</name>
<dbReference type="GO" id="GO:0003964">
    <property type="term" value="F:RNA-directed DNA polymerase activity"/>
    <property type="evidence" value="ECO:0007669"/>
    <property type="project" value="UniProtKB-KW"/>
</dbReference>
<keyword evidence="1" id="KW-0695">RNA-directed DNA polymerase</keyword>